<dbReference type="SUPFAM" id="SSF52402">
    <property type="entry name" value="Adenine nucleotide alpha hydrolases-like"/>
    <property type="match status" value="2"/>
</dbReference>
<protein>
    <submittedName>
        <fullName evidence="3">Universal stress protein</fullName>
    </submittedName>
</protein>
<comment type="similarity">
    <text evidence="1">Belongs to the universal stress protein A family.</text>
</comment>
<dbReference type="RefSeq" id="WP_345732210.1">
    <property type="nucleotide sequence ID" value="NZ_BAAAYN010000047.1"/>
</dbReference>
<organism evidence="3 4">
    <name type="scientific">Cryptosporangium minutisporangium</name>
    <dbReference type="NCBI Taxonomy" id="113569"/>
    <lineage>
        <taxon>Bacteria</taxon>
        <taxon>Bacillati</taxon>
        <taxon>Actinomycetota</taxon>
        <taxon>Actinomycetes</taxon>
        <taxon>Cryptosporangiales</taxon>
        <taxon>Cryptosporangiaceae</taxon>
        <taxon>Cryptosporangium</taxon>
    </lineage>
</organism>
<accession>A0ABP6T960</accession>
<evidence type="ECO:0000313" key="3">
    <source>
        <dbReference type="EMBL" id="GAA3394972.1"/>
    </source>
</evidence>
<reference evidence="4" key="1">
    <citation type="journal article" date="2019" name="Int. J. Syst. Evol. Microbiol.">
        <title>The Global Catalogue of Microorganisms (GCM) 10K type strain sequencing project: providing services to taxonomists for standard genome sequencing and annotation.</title>
        <authorList>
            <consortium name="The Broad Institute Genomics Platform"/>
            <consortium name="The Broad Institute Genome Sequencing Center for Infectious Disease"/>
            <person name="Wu L."/>
            <person name="Ma J."/>
        </authorList>
    </citation>
    <scope>NUCLEOTIDE SEQUENCE [LARGE SCALE GENOMIC DNA]</scope>
    <source>
        <strain evidence="4">JCM 9458</strain>
    </source>
</reference>
<dbReference type="Pfam" id="PF00582">
    <property type="entry name" value="Usp"/>
    <property type="match status" value="2"/>
</dbReference>
<feature type="domain" description="UspA" evidence="2">
    <location>
        <begin position="8"/>
        <end position="146"/>
    </location>
</feature>
<evidence type="ECO:0000313" key="4">
    <source>
        <dbReference type="Proteomes" id="UP001501676"/>
    </source>
</evidence>
<dbReference type="InterPro" id="IPR006015">
    <property type="entry name" value="Universal_stress_UspA"/>
</dbReference>
<comment type="caution">
    <text evidence="3">The sequence shown here is derived from an EMBL/GenBank/DDBJ whole genome shotgun (WGS) entry which is preliminary data.</text>
</comment>
<keyword evidence="4" id="KW-1185">Reference proteome</keyword>
<dbReference type="PANTHER" id="PTHR46553:SF3">
    <property type="entry name" value="ADENINE NUCLEOTIDE ALPHA HYDROLASES-LIKE SUPERFAMILY PROTEIN"/>
    <property type="match status" value="1"/>
</dbReference>
<feature type="domain" description="UspA" evidence="2">
    <location>
        <begin position="155"/>
        <end position="294"/>
    </location>
</feature>
<dbReference type="Proteomes" id="UP001501676">
    <property type="component" value="Unassembled WGS sequence"/>
</dbReference>
<proteinExistence type="inferred from homology"/>
<dbReference type="InterPro" id="IPR014729">
    <property type="entry name" value="Rossmann-like_a/b/a_fold"/>
</dbReference>
<gene>
    <name evidence="3" type="ORF">GCM10020369_66350</name>
</gene>
<dbReference type="PRINTS" id="PR01438">
    <property type="entry name" value="UNVRSLSTRESS"/>
</dbReference>
<dbReference type="Gene3D" id="3.40.50.620">
    <property type="entry name" value="HUPs"/>
    <property type="match status" value="2"/>
</dbReference>
<sequence>MSSSEHRDTVVVGTDGSPHADIALQWALRYAEARQLAVRMVTATEWPAAANSATRYAINDTITAAHDGARRMLDAAVARSRTSHPSLEITGEVSSEAAVPALLAASENSHLLVVGRRGLNPVMTALLGSVSTSLVNHAHCPVAVIHEDRQTGDDRPVVAGLDGSKRDLATLRVAFDEAARRGAPLVAAHAWSDVPLAELVILGSRAVHSYEELRAEASTLVTDQLAAWRARYPDVTVQTSIHNDQPAATLIELGQGAGLLVVGSHGRGGFAGMVLGSVARRVVHHANCPVIVVRGEPRPDTDER</sequence>
<evidence type="ECO:0000259" key="2">
    <source>
        <dbReference type="Pfam" id="PF00582"/>
    </source>
</evidence>
<dbReference type="EMBL" id="BAAAYN010000047">
    <property type="protein sequence ID" value="GAA3394972.1"/>
    <property type="molecule type" value="Genomic_DNA"/>
</dbReference>
<dbReference type="InterPro" id="IPR006016">
    <property type="entry name" value="UspA"/>
</dbReference>
<evidence type="ECO:0000256" key="1">
    <source>
        <dbReference type="ARBA" id="ARBA00008791"/>
    </source>
</evidence>
<name>A0ABP6T960_9ACTN</name>
<dbReference type="PANTHER" id="PTHR46553">
    <property type="entry name" value="ADENINE NUCLEOTIDE ALPHA HYDROLASES-LIKE SUPERFAMILY PROTEIN"/>
    <property type="match status" value="1"/>
</dbReference>